<protein>
    <submittedName>
        <fullName evidence="4">Uncharacterized protein</fullName>
    </submittedName>
</protein>
<name>A0A8J5HFG3_ZINOF</name>
<dbReference type="Gene3D" id="1.25.70.10">
    <property type="entry name" value="Transcription termination factor 3, mitochondrial"/>
    <property type="match status" value="1"/>
</dbReference>
<keyword evidence="2" id="KW-0804">Transcription</keyword>
<dbReference type="Proteomes" id="UP000734854">
    <property type="component" value="Unassembled WGS sequence"/>
</dbReference>
<keyword evidence="2" id="KW-0806">Transcription termination</keyword>
<dbReference type="GO" id="GO:0003676">
    <property type="term" value="F:nucleic acid binding"/>
    <property type="evidence" value="ECO:0007669"/>
    <property type="project" value="InterPro"/>
</dbReference>
<evidence type="ECO:0000313" key="5">
    <source>
        <dbReference type="Proteomes" id="UP000734854"/>
    </source>
</evidence>
<evidence type="ECO:0000256" key="3">
    <source>
        <dbReference type="ARBA" id="ARBA00022946"/>
    </source>
</evidence>
<dbReference type="EMBL" id="JACMSC010000004">
    <property type="protein sequence ID" value="KAG6523226.1"/>
    <property type="molecule type" value="Genomic_DNA"/>
</dbReference>
<keyword evidence="5" id="KW-1185">Reference proteome</keyword>
<dbReference type="AlphaFoldDB" id="A0A8J5HFG3"/>
<organism evidence="4 5">
    <name type="scientific">Zingiber officinale</name>
    <name type="common">Ginger</name>
    <name type="synonym">Amomum zingiber</name>
    <dbReference type="NCBI Taxonomy" id="94328"/>
    <lineage>
        <taxon>Eukaryota</taxon>
        <taxon>Viridiplantae</taxon>
        <taxon>Streptophyta</taxon>
        <taxon>Embryophyta</taxon>
        <taxon>Tracheophyta</taxon>
        <taxon>Spermatophyta</taxon>
        <taxon>Magnoliopsida</taxon>
        <taxon>Liliopsida</taxon>
        <taxon>Zingiberales</taxon>
        <taxon>Zingiberaceae</taxon>
        <taxon>Zingiber</taxon>
    </lineage>
</organism>
<sequence length="301" mass="33840">MRRQTTSIFLATGVCASKTPVDPNFKPQICFRACSASSAARTERTNRWNSRKKLIGSHNHLLIRKAPKNHTAENTYTDRFNEAFDEIKKMGICPKKTTFVRALGVLAVLPKKKWEEKVENLRGLGLGWSQDHVSEDFTKQPHIARVSTEKARKVVKSVEEKLALTPDHTMKNRAVLSMSLEKRLMPSHGGFTYSDSEEYHYGDINVFQYLCVAIHRQPQATDTLDHRRAAAASRPHFLGFVKPYSISSFGVDDSSSLTASLLMRSCGISDHEALSISKKVQFNVLDKALPVPSLLKDYGFD</sequence>
<reference evidence="4 5" key="1">
    <citation type="submission" date="2020-08" db="EMBL/GenBank/DDBJ databases">
        <title>Plant Genome Project.</title>
        <authorList>
            <person name="Zhang R.-G."/>
        </authorList>
    </citation>
    <scope>NUCLEOTIDE SEQUENCE [LARGE SCALE GENOMIC DNA]</scope>
    <source>
        <tissue evidence="4">Rhizome</tissue>
    </source>
</reference>
<evidence type="ECO:0000313" key="4">
    <source>
        <dbReference type="EMBL" id="KAG6523226.1"/>
    </source>
</evidence>
<evidence type="ECO:0000256" key="2">
    <source>
        <dbReference type="ARBA" id="ARBA00022472"/>
    </source>
</evidence>
<comment type="caution">
    <text evidence="4">The sequence shown here is derived from an EMBL/GenBank/DDBJ whole genome shotgun (WGS) entry which is preliminary data.</text>
</comment>
<gene>
    <name evidence="4" type="ORF">ZIOFF_013080</name>
</gene>
<accession>A0A8J5HFG3</accession>
<comment type="similarity">
    <text evidence="1">Belongs to the mTERF family.</text>
</comment>
<dbReference type="InterPro" id="IPR003690">
    <property type="entry name" value="MTERF"/>
</dbReference>
<dbReference type="GO" id="GO:0006353">
    <property type="term" value="P:DNA-templated transcription termination"/>
    <property type="evidence" value="ECO:0007669"/>
    <property type="project" value="UniProtKB-KW"/>
</dbReference>
<proteinExistence type="inferred from homology"/>
<keyword evidence="2" id="KW-0805">Transcription regulation</keyword>
<dbReference type="PANTHER" id="PTHR13068:SF213">
    <property type="entry name" value="OS07G0423000 PROTEIN"/>
    <property type="match status" value="1"/>
</dbReference>
<evidence type="ECO:0000256" key="1">
    <source>
        <dbReference type="ARBA" id="ARBA00007692"/>
    </source>
</evidence>
<dbReference type="InterPro" id="IPR038538">
    <property type="entry name" value="MTERF_sf"/>
</dbReference>
<dbReference type="PANTHER" id="PTHR13068">
    <property type="entry name" value="CGI-12 PROTEIN-RELATED"/>
    <property type="match status" value="1"/>
</dbReference>
<keyword evidence="3" id="KW-0809">Transit peptide</keyword>